<organism evidence="2 3">
    <name type="scientific">Amylocarpus encephaloides</name>
    <dbReference type="NCBI Taxonomy" id="45428"/>
    <lineage>
        <taxon>Eukaryota</taxon>
        <taxon>Fungi</taxon>
        <taxon>Dikarya</taxon>
        <taxon>Ascomycota</taxon>
        <taxon>Pezizomycotina</taxon>
        <taxon>Leotiomycetes</taxon>
        <taxon>Helotiales</taxon>
        <taxon>Helotiales incertae sedis</taxon>
        <taxon>Amylocarpus</taxon>
    </lineage>
</organism>
<feature type="non-terminal residue" evidence="2">
    <location>
        <position position="1"/>
    </location>
</feature>
<feature type="non-terminal residue" evidence="2">
    <location>
        <position position="94"/>
    </location>
</feature>
<gene>
    <name evidence="2" type="ORF">BJ875DRAFT_362888</name>
</gene>
<dbReference type="AlphaFoldDB" id="A0A9P7YTR6"/>
<sequence length="94" mass="10798">SMSSNHISIDESHAQRTPSTMEALNFARDSEEGARDPTIINVLETALTAIWNKIVSQLATYIMTRDEFSVFNYFQGYFEGLELAITARRRYWDS</sequence>
<dbReference type="EMBL" id="MU251357">
    <property type="protein sequence ID" value="KAG9239557.1"/>
    <property type="molecule type" value="Genomic_DNA"/>
</dbReference>
<reference evidence="2" key="1">
    <citation type="journal article" date="2021" name="IMA Fungus">
        <title>Genomic characterization of three marine fungi, including Emericellopsis atlantica sp. nov. with signatures of a generalist lifestyle and marine biomass degradation.</title>
        <authorList>
            <person name="Hagestad O.C."/>
            <person name="Hou L."/>
            <person name="Andersen J.H."/>
            <person name="Hansen E.H."/>
            <person name="Altermark B."/>
            <person name="Li C."/>
            <person name="Kuhnert E."/>
            <person name="Cox R.J."/>
            <person name="Crous P.W."/>
            <person name="Spatafora J.W."/>
            <person name="Lail K."/>
            <person name="Amirebrahimi M."/>
            <person name="Lipzen A."/>
            <person name="Pangilinan J."/>
            <person name="Andreopoulos W."/>
            <person name="Hayes R.D."/>
            <person name="Ng V."/>
            <person name="Grigoriev I.V."/>
            <person name="Jackson S.A."/>
            <person name="Sutton T.D.S."/>
            <person name="Dobson A.D.W."/>
            <person name="Rama T."/>
        </authorList>
    </citation>
    <scope>NUCLEOTIDE SEQUENCE</scope>
    <source>
        <strain evidence="2">TRa018bII</strain>
    </source>
</reference>
<proteinExistence type="predicted"/>
<keyword evidence="3" id="KW-1185">Reference proteome</keyword>
<evidence type="ECO:0000256" key="1">
    <source>
        <dbReference type="SAM" id="MobiDB-lite"/>
    </source>
</evidence>
<accession>A0A9P7YTR6</accession>
<evidence type="ECO:0000313" key="3">
    <source>
        <dbReference type="Proteomes" id="UP000824998"/>
    </source>
</evidence>
<name>A0A9P7YTR6_9HELO</name>
<dbReference type="Proteomes" id="UP000824998">
    <property type="component" value="Unassembled WGS sequence"/>
</dbReference>
<feature type="region of interest" description="Disordered" evidence="1">
    <location>
        <begin position="1"/>
        <end position="20"/>
    </location>
</feature>
<dbReference type="OrthoDB" id="5302289at2759"/>
<comment type="caution">
    <text evidence="2">The sequence shown here is derived from an EMBL/GenBank/DDBJ whole genome shotgun (WGS) entry which is preliminary data.</text>
</comment>
<evidence type="ECO:0000313" key="2">
    <source>
        <dbReference type="EMBL" id="KAG9239557.1"/>
    </source>
</evidence>
<protein>
    <submittedName>
        <fullName evidence="2">Uncharacterized protein</fullName>
    </submittedName>
</protein>